<evidence type="ECO:0000256" key="3">
    <source>
        <dbReference type="ARBA" id="ARBA00022723"/>
    </source>
</evidence>
<evidence type="ECO:0000256" key="4">
    <source>
        <dbReference type="ARBA" id="ARBA00022801"/>
    </source>
</evidence>
<dbReference type="GeneID" id="54781649"/>
<keyword evidence="4" id="KW-0378">Hydrolase</keyword>
<dbReference type="PROSITE" id="PS00758">
    <property type="entry name" value="ARGE_DAPE_CPG2_1"/>
    <property type="match status" value="1"/>
</dbReference>
<feature type="domain" description="Peptidase M20 dimerisation" evidence="6">
    <location>
        <begin position="171"/>
        <end position="268"/>
    </location>
</feature>
<dbReference type="EMBL" id="SWFT01000092">
    <property type="protein sequence ID" value="KAA8902204.1"/>
    <property type="molecule type" value="Genomic_DNA"/>
</dbReference>
<comment type="cofactor">
    <cofactor evidence="1">
        <name>Zn(2+)</name>
        <dbReference type="ChEBI" id="CHEBI:29105"/>
    </cofactor>
</comment>
<sequence>MLGVASAQVIFNPQNNAPSTDIIDLHRQLVEIESIAPNEAGVADYLYDLLKAKGYTVERQNISKGRYNIYAYTGKSRDAKVLVTSHIDTVPPYIPYSRQGSKIFGRGSADAKASVAAQIVAVDQLGLNEDVALLYVVGEEVDGVGMETANKLGCKWDVGIFGEPTELKLGVGHKGNYMFNLTAYGKASHSGYPELGRSAAEILIPVLNKLMQIEYPKSDLLGPSTLNVGKFEGGVAANVIPALASADCFIRVAADIEKIDKLVRSVVEGVDHLEFNLQATIPPVTLDYDVPGFDSIVLAYATDVPRLRVPLKKRVLYGPGSIHVAHGDNENVEESDLFDAVEGYKRLIAWGLKQ</sequence>
<evidence type="ECO:0000313" key="8">
    <source>
        <dbReference type="Proteomes" id="UP000449547"/>
    </source>
</evidence>
<dbReference type="Proteomes" id="UP000449547">
    <property type="component" value="Unassembled WGS sequence"/>
</dbReference>
<dbReference type="Gene3D" id="3.30.70.360">
    <property type="match status" value="1"/>
</dbReference>
<keyword evidence="8" id="KW-1185">Reference proteome</keyword>
<protein>
    <recommendedName>
        <fullName evidence="6">Peptidase M20 dimerisation domain-containing protein</fullName>
    </recommendedName>
</protein>
<evidence type="ECO:0000256" key="1">
    <source>
        <dbReference type="ARBA" id="ARBA00001947"/>
    </source>
</evidence>
<dbReference type="Pfam" id="PF07687">
    <property type="entry name" value="M20_dimer"/>
    <property type="match status" value="1"/>
</dbReference>
<dbReference type="InterPro" id="IPR050072">
    <property type="entry name" value="Peptidase_M20A"/>
</dbReference>
<dbReference type="OrthoDB" id="3064516at2759"/>
<evidence type="ECO:0000256" key="5">
    <source>
        <dbReference type="ARBA" id="ARBA00022833"/>
    </source>
</evidence>
<dbReference type="InterPro" id="IPR001261">
    <property type="entry name" value="ArgE/DapE_CS"/>
</dbReference>
<accession>A0A642UNC0</accession>
<dbReference type="CDD" id="cd05652">
    <property type="entry name" value="M20_ArgE_DapE-like_fungal"/>
    <property type="match status" value="1"/>
</dbReference>
<keyword evidence="3" id="KW-0479">Metal-binding</keyword>
<dbReference type="VEuPathDB" id="FungiDB:DIURU_002998"/>
<dbReference type="GO" id="GO:0046872">
    <property type="term" value="F:metal ion binding"/>
    <property type="evidence" value="ECO:0007669"/>
    <property type="project" value="UniProtKB-KW"/>
</dbReference>
<dbReference type="Gene3D" id="3.40.630.10">
    <property type="entry name" value="Zn peptidases"/>
    <property type="match status" value="1"/>
</dbReference>
<dbReference type="InterPro" id="IPR002933">
    <property type="entry name" value="Peptidase_M20"/>
</dbReference>
<comment type="similarity">
    <text evidence="2">Belongs to the peptidase M20A family.</text>
</comment>
<proteinExistence type="inferred from homology"/>
<dbReference type="PANTHER" id="PTHR43808:SF8">
    <property type="entry name" value="PEPTIDASE M20 DIMERISATION DOMAIN-CONTAINING PROTEIN"/>
    <property type="match status" value="1"/>
</dbReference>
<gene>
    <name evidence="7" type="ORF">DIURU_002998</name>
</gene>
<evidence type="ECO:0000256" key="2">
    <source>
        <dbReference type="ARBA" id="ARBA00006247"/>
    </source>
</evidence>
<dbReference type="InterPro" id="IPR036264">
    <property type="entry name" value="Bact_exopeptidase_dim_dom"/>
</dbReference>
<dbReference type="SUPFAM" id="SSF53187">
    <property type="entry name" value="Zn-dependent exopeptidases"/>
    <property type="match status" value="1"/>
</dbReference>
<dbReference type="Pfam" id="PF01546">
    <property type="entry name" value="Peptidase_M20"/>
    <property type="match status" value="1"/>
</dbReference>
<dbReference type="AlphaFoldDB" id="A0A642UNC0"/>
<comment type="caution">
    <text evidence="7">The sequence shown here is derived from an EMBL/GenBank/DDBJ whole genome shotgun (WGS) entry which is preliminary data.</text>
</comment>
<dbReference type="InterPro" id="IPR011650">
    <property type="entry name" value="Peptidase_M20_dimer"/>
</dbReference>
<dbReference type="SUPFAM" id="SSF55031">
    <property type="entry name" value="Bacterial exopeptidase dimerisation domain"/>
    <property type="match status" value="1"/>
</dbReference>
<name>A0A642UNC0_DIURU</name>
<evidence type="ECO:0000313" key="7">
    <source>
        <dbReference type="EMBL" id="KAA8902204.1"/>
    </source>
</evidence>
<dbReference type="OMA" id="HDEEIGC"/>
<dbReference type="GO" id="GO:0016787">
    <property type="term" value="F:hydrolase activity"/>
    <property type="evidence" value="ECO:0007669"/>
    <property type="project" value="UniProtKB-KW"/>
</dbReference>
<keyword evidence="5" id="KW-0862">Zinc</keyword>
<organism evidence="7 8">
    <name type="scientific">Diutina rugosa</name>
    <name type="common">Yeast</name>
    <name type="synonym">Candida rugosa</name>
    <dbReference type="NCBI Taxonomy" id="5481"/>
    <lineage>
        <taxon>Eukaryota</taxon>
        <taxon>Fungi</taxon>
        <taxon>Dikarya</taxon>
        <taxon>Ascomycota</taxon>
        <taxon>Saccharomycotina</taxon>
        <taxon>Pichiomycetes</taxon>
        <taxon>Debaryomycetaceae</taxon>
        <taxon>Diutina</taxon>
    </lineage>
</organism>
<evidence type="ECO:0000259" key="6">
    <source>
        <dbReference type="Pfam" id="PF07687"/>
    </source>
</evidence>
<dbReference type="RefSeq" id="XP_034012286.1">
    <property type="nucleotide sequence ID" value="XM_034155710.1"/>
</dbReference>
<dbReference type="PANTHER" id="PTHR43808">
    <property type="entry name" value="ACETYLORNITHINE DEACETYLASE"/>
    <property type="match status" value="1"/>
</dbReference>
<reference evidence="7 8" key="1">
    <citation type="submission" date="2019-07" db="EMBL/GenBank/DDBJ databases">
        <title>Genome assembly of two rare yeast pathogens: Diutina rugosa and Trichomonascus ciferrii.</title>
        <authorList>
            <person name="Mixao V."/>
            <person name="Saus E."/>
            <person name="Hansen A."/>
            <person name="Lass-Flor C."/>
            <person name="Gabaldon T."/>
        </authorList>
    </citation>
    <scope>NUCLEOTIDE SEQUENCE [LARGE SCALE GENOMIC DNA]</scope>
    <source>
        <strain evidence="7 8">CBS 613</strain>
    </source>
</reference>